<dbReference type="EMBL" id="JAEKNQ010000040">
    <property type="protein sequence ID" value="MBJ7603662.1"/>
    <property type="molecule type" value="Genomic_DNA"/>
</dbReference>
<organism evidence="3 4">
    <name type="scientific">Candidatus Dormiibacter inghamiae</name>
    <dbReference type="NCBI Taxonomy" id="3127013"/>
    <lineage>
        <taxon>Bacteria</taxon>
        <taxon>Bacillati</taxon>
        <taxon>Candidatus Dormiibacterota</taxon>
        <taxon>Candidatus Dormibacteria</taxon>
        <taxon>Candidatus Dormibacterales</taxon>
        <taxon>Candidatus Dormibacteraceae</taxon>
        <taxon>Candidatus Dormiibacter</taxon>
    </lineage>
</organism>
<feature type="transmembrane region" description="Helical" evidence="2">
    <location>
        <begin position="105"/>
        <end position="125"/>
    </location>
</feature>
<accession>A0A934KHJ5</accession>
<evidence type="ECO:0000313" key="3">
    <source>
        <dbReference type="EMBL" id="MBJ7603662.1"/>
    </source>
</evidence>
<protein>
    <submittedName>
        <fullName evidence="3">Uncharacterized protein</fullName>
    </submittedName>
</protein>
<dbReference type="RefSeq" id="WP_338180041.1">
    <property type="nucleotide sequence ID" value="NZ_JAEKNQ010000040.1"/>
</dbReference>
<evidence type="ECO:0000256" key="2">
    <source>
        <dbReference type="SAM" id="Phobius"/>
    </source>
</evidence>
<keyword evidence="2" id="KW-0472">Membrane</keyword>
<evidence type="ECO:0000313" key="4">
    <source>
        <dbReference type="Proteomes" id="UP000620075"/>
    </source>
</evidence>
<feature type="transmembrane region" description="Helical" evidence="2">
    <location>
        <begin position="55"/>
        <end position="73"/>
    </location>
</feature>
<keyword evidence="2" id="KW-0812">Transmembrane</keyword>
<feature type="transmembrane region" description="Helical" evidence="2">
    <location>
        <begin position="32"/>
        <end position="50"/>
    </location>
</feature>
<name>A0A934KHJ5_9BACT</name>
<reference evidence="3 4" key="1">
    <citation type="submission" date="2020-10" db="EMBL/GenBank/DDBJ databases">
        <title>Ca. Dormibacterota MAGs.</title>
        <authorList>
            <person name="Montgomery K."/>
        </authorList>
    </citation>
    <scope>NUCLEOTIDE SEQUENCE [LARGE SCALE GENOMIC DNA]</scope>
    <source>
        <strain evidence="3">SC8811_S16_3</strain>
    </source>
</reference>
<evidence type="ECO:0000256" key="1">
    <source>
        <dbReference type="SAM" id="MobiDB-lite"/>
    </source>
</evidence>
<keyword evidence="2" id="KW-1133">Transmembrane helix</keyword>
<feature type="region of interest" description="Disordered" evidence="1">
    <location>
        <begin position="234"/>
        <end position="271"/>
    </location>
</feature>
<dbReference type="Proteomes" id="UP000620075">
    <property type="component" value="Unassembled WGS sequence"/>
</dbReference>
<gene>
    <name evidence="3" type="ORF">JF888_10800</name>
</gene>
<dbReference type="AlphaFoldDB" id="A0A934KHJ5"/>
<sequence>MSLRWLDLRAALLALVAWSLLAVAVTWAVSTALATLFFVPALALVVVATFRTIQLGTVVALLCAAGFGFSQLVTSAQPAGPEFGVPQAETNLPRLLQLTSPGGEAAAILGAALLLATVALGNLVAGRLRGARGQQVEAAERLHLEQAVPAMLIRISPEKSLASSPAGAAVIARLADIVSDGITPFNTVVVRRGQDVLVLLNDADPTAAEKAVEASAVRAKRVLKRRFRTAVTLLPGQPEDIEAKPAAAGSRPQPNGVSGRRPAADLAARNQ</sequence>
<proteinExistence type="predicted"/>
<comment type="caution">
    <text evidence="3">The sequence shown here is derived from an EMBL/GenBank/DDBJ whole genome shotgun (WGS) entry which is preliminary data.</text>
</comment>